<dbReference type="Proteomes" id="UP001147653">
    <property type="component" value="Unassembled WGS sequence"/>
</dbReference>
<accession>A0A9X3N6K0</accession>
<dbReference type="SUPFAM" id="SSF55154">
    <property type="entry name" value="CYTH-like phosphatases"/>
    <property type="match status" value="1"/>
</dbReference>
<proteinExistence type="predicted"/>
<protein>
    <recommendedName>
        <fullName evidence="3">Adenylate cyclase</fullName>
    </recommendedName>
</protein>
<evidence type="ECO:0000313" key="1">
    <source>
        <dbReference type="EMBL" id="MDA0180688.1"/>
    </source>
</evidence>
<dbReference type="InterPro" id="IPR033469">
    <property type="entry name" value="CYTH-like_dom_sf"/>
</dbReference>
<evidence type="ECO:0008006" key="3">
    <source>
        <dbReference type="Google" id="ProtNLM"/>
    </source>
</evidence>
<organism evidence="1 2">
    <name type="scientific">Solirubrobacter phytolaccae</name>
    <dbReference type="NCBI Taxonomy" id="1404360"/>
    <lineage>
        <taxon>Bacteria</taxon>
        <taxon>Bacillati</taxon>
        <taxon>Actinomycetota</taxon>
        <taxon>Thermoleophilia</taxon>
        <taxon>Solirubrobacterales</taxon>
        <taxon>Solirubrobacteraceae</taxon>
        <taxon>Solirubrobacter</taxon>
    </lineage>
</organism>
<sequence length="251" mass="27899">MSTIAPRLSDEQLSTLLDLIKQADSVELKLTIDEPHQQSALHGLRLDPLDAQIRQVFFFETPDLALSQAGLVVRARRVQGKGDDSVVKLRPVVPDELPRKVRESPSFVVEVDAMPGGFVCSGTMKRAIPRACVRDVQAGARATRKLFSKEQRAFFADHAPDGLELDDLTMMGPVFVLKLRMTPPEFARRLVTEVWFYPDGTRILELSTKCAPPEAFTVVAETRAFLAGCGIDTSGEQQTKTRQALEFFSRN</sequence>
<evidence type="ECO:0000313" key="2">
    <source>
        <dbReference type="Proteomes" id="UP001147653"/>
    </source>
</evidence>
<dbReference type="AlphaFoldDB" id="A0A9X3N6K0"/>
<comment type="caution">
    <text evidence="1">The sequence shown here is derived from an EMBL/GenBank/DDBJ whole genome shotgun (WGS) entry which is preliminary data.</text>
</comment>
<dbReference type="RefSeq" id="WP_270025002.1">
    <property type="nucleotide sequence ID" value="NZ_JAPDDP010000015.1"/>
</dbReference>
<reference evidence="1" key="1">
    <citation type="submission" date="2022-10" db="EMBL/GenBank/DDBJ databases">
        <title>The WGS of Solirubrobacter phytolaccae KCTC 29190.</title>
        <authorList>
            <person name="Jiang Z."/>
        </authorList>
    </citation>
    <scope>NUCLEOTIDE SEQUENCE</scope>
    <source>
        <strain evidence="1">KCTC 29190</strain>
    </source>
</reference>
<dbReference type="EMBL" id="JAPDDP010000015">
    <property type="protein sequence ID" value="MDA0180688.1"/>
    <property type="molecule type" value="Genomic_DNA"/>
</dbReference>
<keyword evidence="2" id="KW-1185">Reference proteome</keyword>
<gene>
    <name evidence="1" type="ORF">OJ997_10325</name>
</gene>
<name>A0A9X3N6K0_9ACTN</name>